<dbReference type="InterPro" id="IPR009597">
    <property type="entry name" value="DUF1206"/>
</dbReference>
<comment type="caution">
    <text evidence="3">The sequence shown here is derived from an EMBL/GenBank/DDBJ whole genome shotgun (WGS) entry which is preliminary data.</text>
</comment>
<accession>A0A4R6SMC0</accession>
<feature type="transmembrane region" description="Helical" evidence="1">
    <location>
        <begin position="21"/>
        <end position="40"/>
    </location>
</feature>
<organism evidence="3 4">
    <name type="scientific">Labedaea rhizosphaerae</name>
    <dbReference type="NCBI Taxonomy" id="598644"/>
    <lineage>
        <taxon>Bacteria</taxon>
        <taxon>Bacillati</taxon>
        <taxon>Actinomycetota</taxon>
        <taxon>Actinomycetes</taxon>
        <taxon>Pseudonocardiales</taxon>
        <taxon>Pseudonocardiaceae</taxon>
        <taxon>Labedaea</taxon>
    </lineage>
</organism>
<evidence type="ECO:0000259" key="2">
    <source>
        <dbReference type="Pfam" id="PF06724"/>
    </source>
</evidence>
<dbReference type="Pfam" id="PF06724">
    <property type="entry name" value="DUF1206"/>
    <property type="match status" value="3"/>
</dbReference>
<evidence type="ECO:0000313" key="3">
    <source>
        <dbReference type="EMBL" id="TDQ05279.1"/>
    </source>
</evidence>
<feature type="transmembrane region" description="Helical" evidence="1">
    <location>
        <begin position="104"/>
        <end position="126"/>
    </location>
</feature>
<dbReference type="EMBL" id="SNXZ01000001">
    <property type="protein sequence ID" value="TDQ05279.1"/>
    <property type="molecule type" value="Genomic_DNA"/>
</dbReference>
<reference evidence="3 4" key="1">
    <citation type="submission" date="2019-03" db="EMBL/GenBank/DDBJ databases">
        <title>Genomic Encyclopedia of Type Strains, Phase IV (KMG-IV): sequencing the most valuable type-strain genomes for metagenomic binning, comparative biology and taxonomic classification.</title>
        <authorList>
            <person name="Goeker M."/>
        </authorList>
    </citation>
    <scope>NUCLEOTIDE SEQUENCE [LARGE SCALE GENOMIC DNA]</scope>
    <source>
        <strain evidence="3 4">DSM 45361</strain>
    </source>
</reference>
<sequence>MSTANEVRRSRPVEVFGRIGQACYGVVHLLIAYLALQVAFGDSGKEADQHGAVATVAQGGFGKVLLWVLAIGLLAFGLWQLLLAATGFHWIEAGRKRVMKKIGAVVRGIVALAIGTYAIKFAAGSGGQSSDSSQKEMTAKLLSLPAGRVLVGIVALAVIGAGIAQIVTGVRKTFMEDLNVVELPRGTQQWVRRAGVAGYIAKGVAIGVVGILIGTAALDSNAGKAGGLDAALKTLGAQPFGVVILVVVALGFAAFGIYCFGAARAQRG</sequence>
<dbReference type="Proteomes" id="UP000295444">
    <property type="component" value="Unassembled WGS sequence"/>
</dbReference>
<feature type="transmembrane region" description="Helical" evidence="1">
    <location>
        <begin position="146"/>
        <end position="167"/>
    </location>
</feature>
<proteinExistence type="predicted"/>
<dbReference type="RefSeq" id="WP_133848057.1">
    <property type="nucleotide sequence ID" value="NZ_SNXZ01000001.1"/>
</dbReference>
<feature type="domain" description="DUF1206" evidence="2">
    <location>
        <begin position="102"/>
        <end position="171"/>
    </location>
</feature>
<gene>
    <name evidence="3" type="ORF">EV186_1011248</name>
</gene>
<keyword evidence="1" id="KW-1133">Transmembrane helix</keyword>
<name>A0A4R6SMC0_LABRH</name>
<feature type="transmembrane region" description="Helical" evidence="1">
    <location>
        <begin position="199"/>
        <end position="218"/>
    </location>
</feature>
<feature type="domain" description="DUF1206" evidence="2">
    <location>
        <begin position="19"/>
        <end position="86"/>
    </location>
</feature>
<feature type="transmembrane region" description="Helical" evidence="1">
    <location>
        <begin position="238"/>
        <end position="260"/>
    </location>
</feature>
<keyword evidence="1" id="KW-0472">Membrane</keyword>
<protein>
    <submittedName>
        <fullName evidence="3">Uncharacterized protein DUF1206</fullName>
    </submittedName>
</protein>
<keyword evidence="1" id="KW-0812">Transmembrane</keyword>
<dbReference type="OrthoDB" id="4552598at2"/>
<dbReference type="AlphaFoldDB" id="A0A4R6SMC0"/>
<keyword evidence="4" id="KW-1185">Reference proteome</keyword>
<feature type="domain" description="DUF1206" evidence="2">
    <location>
        <begin position="197"/>
        <end position="264"/>
    </location>
</feature>
<evidence type="ECO:0000256" key="1">
    <source>
        <dbReference type="SAM" id="Phobius"/>
    </source>
</evidence>
<evidence type="ECO:0000313" key="4">
    <source>
        <dbReference type="Proteomes" id="UP000295444"/>
    </source>
</evidence>
<feature type="transmembrane region" description="Helical" evidence="1">
    <location>
        <begin position="64"/>
        <end position="83"/>
    </location>
</feature>